<dbReference type="Gene3D" id="1.10.287.1060">
    <property type="entry name" value="ESAT-6-like"/>
    <property type="match status" value="1"/>
</dbReference>
<dbReference type="NCBIfam" id="TIGR03930">
    <property type="entry name" value="WXG100_ESAT6"/>
    <property type="match status" value="1"/>
</dbReference>
<dbReference type="Proteomes" id="UP000247569">
    <property type="component" value="Unassembled WGS sequence"/>
</dbReference>
<protein>
    <submittedName>
        <fullName evidence="1">WXG100 family type VII secretion target</fullName>
    </submittedName>
</protein>
<reference evidence="1 2" key="1">
    <citation type="submission" date="2018-05" db="EMBL/GenBank/DDBJ databases">
        <title>Genomic Encyclopedia of Type Strains, Phase IV (KMG-IV): sequencing the most valuable type-strain genomes for metagenomic binning, comparative biology and taxonomic classification.</title>
        <authorList>
            <person name="Goeker M."/>
        </authorList>
    </citation>
    <scope>NUCLEOTIDE SEQUENCE [LARGE SCALE GENOMIC DNA]</scope>
    <source>
        <strain evidence="1 2">DSM 44704</strain>
    </source>
</reference>
<comment type="caution">
    <text evidence="1">The sequence shown here is derived from an EMBL/GenBank/DDBJ whole genome shotgun (WGS) entry which is preliminary data.</text>
</comment>
<gene>
    <name evidence="1" type="ORF">DFR70_101713</name>
</gene>
<dbReference type="EMBL" id="QJKF01000001">
    <property type="protein sequence ID" value="PXX71291.1"/>
    <property type="molecule type" value="Genomic_DNA"/>
</dbReference>
<dbReference type="InterPro" id="IPR022536">
    <property type="entry name" value="EspC"/>
</dbReference>
<accession>A0A318K9Q8</accession>
<name>A0A318K9Q8_9NOCA</name>
<evidence type="ECO:0000313" key="2">
    <source>
        <dbReference type="Proteomes" id="UP000247569"/>
    </source>
</evidence>
<dbReference type="InterPro" id="IPR010310">
    <property type="entry name" value="T7SS_ESAT-6-like"/>
</dbReference>
<dbReference type="SUPFAM" id="SSF140453">
    <property type="entry name" value="EsxAB dimer-like"/>
    <property type="match status" value="1"/>
</dbReference>
<evidence type="ECO:0000313" key="1">
    <source>
        <dbReference type="EMBL" id="PXX71291.1"/>
    </source>
</evidence>
<dbReference type="InterPro" id="IPR036689">
    <property type="entry name" value="ESAT-6-like_sf"/>
</dbReference>
<dbReference type="AlphaFoldDB" id="A0A318K9Q8"/>
<dbReference type="GO" id="GO:0009306">
    <property type="term" value="P:protein secretion"/>
    <property type="evidence" value="ECO:0007669"/>
    <property type="project" value="InterPro"/>
</dbReference>
<sequence>MDGSGESQGAGAEVSVVPEKVREVGEYVRELAESLRTALDSAAKDVESLTNGNWTGAAATDFGAGWTDVRDGGTQIMAALTGMAEKLGVAANAYQTRDEGNASSLRAATFSLDLP</sequence>
<organism evidence="1 2">
    <name type="scientific">Nocardia tenerifensis</name>
    <dbReference type="NCBI Taxonomy" id="228006"/>
    <lineage>
        <taxon>Bacteria</taxon>
        <taxon>Bacillati</taxon>
        <taxon>Actinomycetota</taxon>
        <taxon>Actinomycetes</taxon>
        <taxon>Mycobacteriales</taxon>
        <taxon>Nocardiaceae</taxon>
        <taxon>Nocardia</taxon>
    </lineage>
</organism>
<keyword evidence="2" id="KW-1185">Reference proteome</keyword>
<dbReference type="Pfam" id="PF10824">
    <property type="entry name" value="T7SS_ESX_EspC"/>
    <property type="match status" value="1"/>
</dbReference>
<dbReference type="OrthoDB" id="4563569at2"/>
<proteinExistence type="predicted"/>